<sequence length="89" mass="10050">MVSKRGELTSYDWKDLTPSRGNIQGCLTRPSPFKSDGRRSSPDLQDQSGLDDGDDRFDNNLSNIQDTDGLTQIQPTLNPLTRARRRKDL</sequence>
<protein>
    <submittedName>
        <fullName evidence="2">Uncharacterized protein</fullName>
    </submittedName>
</protein>
<reference evidence="2" key="2">
    <citation type="submission" date="2023-06" db="EMBL/GenBank/DDBJ databases">
        <authorList>
            <person name="Ma L."/>
            <person name="Liu K.-W."/>
            <person name="Li Z."/>
            <person name="Hsiao Y.-Y."/>
            <person name="Qi Y."/>
            <person name="Fu T."/>
            <person name="Tang G."/>
            <person name="Zhang D."/>
            <person name="Sun W.-H."/>
            <person name="Liu D.-K."/>
            <person name="Li Y."/>
            <person name="Chen G.-Z."/>
            <person name="Liu X.-D."/>
            <person name="Liao X.-Y."/>
            <person name="Jiang Y.-T."/>
            <person name="Yu X."/>
            <person name="Hao Y."/>
            <person name="Huang J."/>
            <person name="Zhao X.-W."/>
            <person name="Ke S."/>
            <person name="Chen Y.-Y."/>
            <person name="Wu W.-L."/>
            <person name="Hsu J.-L."/>
            <person name="Lin Y.-F."/>
            <person name="Huang M.-D."/>
            <person name="Li C.-Y."/>
            <person name="Huang L."/>
            <person name="Wang Z.-W."/>
            <person name="Zhao X."/>
            <person name="Zhong W.-Y."/>
            <person name="Peng D.-H."/>
            <person name="Ahmad S."/>
            <person name="Lan S."/>
            <person name="Zhang J.-S."/>
            <person name="Tsai W.-C."/>
            <person name="Van De Peer Y."/>
            <person name="Liu Z.-J."/>
        </authorList>
    </citation>
    <scope>NUCLEOTIDE SEQUENCE</scope>
    <source>
        <strain evidence="2">SCP</strain>
        <tissue evidence="2">Leaves</tissue>
    </source>
</reference>
<accession>A0AAV9A6M5</accession>
<keyword evidence="3" id="KW-1185">Reference proteome</keyword>
<feature type="region of interest" description="Disordered" evidence="1">
    <location>
        <begin position="1"/>
        <end position="89"/>
    </location>
</feature>
<reference evidence="2" key="1">
    <citation type="journal article" date="2023" name="Nat. Commun.">
        <title>Diploid and tetraploid genomes of Acorus and the evolution of monocots.</title>
        <authorList>
            <person name="Ma L."/>
            <person name="Liu K.W."/>
            <person name="Li Z."/>
            <person name="Hsiao Y.Y."/>
            <person name="Qi Y."/>
            <person name="Fu T."/>
            <person name="Tang G.D."/>
            <person name="Zhang D."/>
            <person name="Sun W.H."/>
            <person name="Liu D.K."/>
            <person name="Li Y."/>
            <person name="Chen G.Z."/>
            <person name="Liu X.D."/>
            <person name="Liao X.Y."/>
            <person name="Jiang Y.T."/>
            <person name="Yu X."/>
            <person name="Hao Y."/>
            <person name="Huang J."/>
            <person name="Zhao X.W."/>
            <person name="Ke S."/>
            <person name="Chen Y.Y."/>
            <person name="Wu W.L."/>
            <person name="Hsu J.L."/>
            <person name="Lin Y.F."/>
            <person name="Huang M.D."/>
            <person name="Li C.Y."/>
            <person name="Huang L."/>
            <person name="Wang Z.W."/>
            <person name="Zhao X."/>
            <person name="Zhong W.Y."/>
            <person name="Peng D.H."/>
            <person name="Ahmad S."/>
            <person name="Lan S."/>
            <person name="Zhang J.S."/>
            <person name="Tsai W.C."/>
            <person name="Van de Peer Y."/>
            <person name="Liu Z.J."/>
        </authorList>
    </citation>
    <scope>NUCLEOTIDE SEQUENCE</scope>
    <source>
        <strain evidence="2">SCP</strain>
    </source>
</reference>
<feature type="compositionally biased region" description="Polar residues" evidence="1">
    <location>
        <begin position="59"/>
        <end position="79"/>
    </location>
</feature>
<feature type="compositionally biased region" description="Basic and acidic residues" evidence="1">
    <location>
        <begin position="1"/>
        <end position="17"/>
    </location>
</feature>
<dbReference type="AlphaFoldDB" id="A0AAV9A6M5"/>
<evidence type="ECO:0000313" key="2">
    <source>
        <dbReference type="EMBL" id="KAK1259838.1"/>
    </source>
</evidence>
<name>A0AAV9A6M5_ACOGR</name>
<evidence type="ECO:0000256" key="1">
    <source>
        <dbReference type="SAM" id="MobiDB-lite"/>
    </source>
</evidence>
<proteinExistence type="predicted"/>
<dbReference type="Proteomes" id="UP001179952">
    <property type="component" value="Unassembled WGS sequence"/>
</dbReference>
<evidence type="ECO:0000313" key="3">
    <source>
        <dbReference type="Proteomes" id="UP001179952"/>
    </source>
</evidence>
<comment type="caution">
    <text evidence="2">The sequence shown here is derived from an EMBL/GenBank/DDBJ whole genome shotgun (WGS) entry which is preliminary data.</text>
</comment>
<dbReference type="EMBL" id="JAUJYN010000012">
    <property type="protein sequence ID" value="KAK1259838.1"/>
    <property type="molecule type" value="Genomic_DNA"/>
</dbReference>
<gene>
    <name evidence="2" type="ORF">QJS04_geneDACA021428</name>
</gene>
<organism evidence="2 3">
    <name type="scientific">Acorus gramineus</name>
    <name type="common">Dwarf sweet flag</name>
    <dbReference type="NCBI Taxonomy" id="55184"/>
    <lineage>
        <taxon>Eukaryota</taxon>
        <taxon>Viridiplantae</taxon>
        <taxon>Streptophyta</taxon>
        <taxon>Embryophyta</taxon>
        <taxon>Tracheophyta</taxon>
        <taxon>Spermatophyta</taxon>
        <taxon>Magnoliopsida</taxon>
        <taxon>Liliopsida</taxon>
        <taxon>Acoraceae</taxon>
        <taxon>Acorus</taxon>
    </lineage>
</organism>